<feature type="domain" description="ABC transmembrane type-1" evidence="8">
    <location>
        <begin position="75"/>
        <end position="259"/>
    </location>
</feature>
<evidence type="ECO:0000256" key="4">
    <source>
        <dbReference type="ARBA" id="ARBA00022692"/>
    </source>
</evidence>
<comment type="similarity">
    <text evidence="7">Belongs to the binding-protein-dependent transport system permease family.</text>
</comment>
<dbReference type="CDD" id="cd06261">
    <property type="entry name" value="TM_PBP2"/>
    <property type="match status" value="1"/>
</dbReference>
<sequence length="268" mass="30109">MQKKDGLLKINRNIDKIKSIFLNIYQRTIVIITVLVIWEIAPRLNLIDPVFIPPPSAIVSAFIKLIISGELIRSIIISMSRAICGFGIAITLAIPLGFFMGWFKKFEKYMDPLFATLRQVNTITILPLFILLLGIGEASKIAIIAFASFWSTFLNTASAVKNVDPLYIKCARSIKLSNSKIFRKVVLPSSIPSIFTGLRYSASVSLILLVTSEMLGATNGLGYAINNWQMLFQTDNMWAGIVTMALIGLIINNIFVWFEKRLTHWKYV</sequence>
<evidence type="ECO:0000256" key="2">
    <source>
        <dbReference type="ARBA" id="ARBA00022448"/>
    </source>
</evidence>
<dbReference type="PANTHER" id="PTHR30151:SF0">
    <property type="entry name" value="ABC TRANSPORTER PERMEASE PROTEIN MJ0413-RELATED"/>
    <property type="match status" value="1"/>
</dbReference>
<reference evidence="9 10" key="1">
    <citation type="submission" date="2024-08" db="EMBL/GenBank/DDBJ databases">
        <title>Clostridium lapicellarii sp. nov., and Clostridium renhuaiense sp. nov., two species isolated from the mud in a fermentation cellar used for producing sauce-flavour Chinese liquors.</title>
        <authorList>
            <person name="Yang F."/>
            <person name="Wang H."/>
            <person name="Chen L.Q."/>
            <person name="Zhou N."/>
            <person name="Lu J.J."/>
            <person name="Pu X.X."/>
            <person name="Wan B."/>
            <person name="Wang L."/>
            <person name="Liu S.J."/>
        </authorList>
    </citation>
    <scope>NUCLEOTIDE SEQUENCE [LARGE SCALE GENOMIC DNA]</scope>
    <source>
        <strain evidence="9 10">MT-5</strain>
    </source>
</reference>
<dbReference type="SUPFAM" id="SSF161098">
    <property type="entry name" value="MetI-like"/>
    <property type="match status" value="1"/>
</dbReference>
<dbReference type="PANTHER" id="PTHR30151">
    <property type="entry name" value="ALKANE SULFONATE ABC TRANSPORTER-RELATED, MEMBRANE SUBUNIT"/>
    <property type="match status" value="1"/>
</dbReference>
<feature type="transmembrane region" description="Helical" evidence="7">
    <location>
        <begin position="123"/>
        <end position="150"/>
    </location>
</feature>
<dbReference type="Gene3D" id="1.10.3720.10">
    <property type="entry name" value="MetI-like"/>
    <property type="match status" value="1"/>
</dbReference>
<keyword evidence="4 7" id="KW-0812">Transmembrane</keyword>
<comment type="caution">
    <text evidence="9">The sequence shown here is derived from an EMBL/GenBank/DDBJ whole genome shotgun (WGS) entry which is preliminary data.</text>
</comment>
<evidence type="ECO:0000256" key="5">
    <source>
        <dbReference type="ARBA" id="ARBA00022989"/>
    </source>
</evidence>
<keyword evidence="2 7" id="KW-0813">Transport</keyword>
<evidence type="ECO:0000313" key="10">
    <source>
        <dbReference type="Proteomes" id="UP001564657"/>
    </source>
</evidence>
<evidence type="ECO:0000256" key="1">
    <source>
        <dbReference type="ARBA" id="ARBA00004651"/>
    </source>
</evidence>
<evidence type="ECO:0000256" key="3">
    <source>
        <dbReference type="ARBA" id="ARBA00022475"/>
    </source>
</evidence>
<dbReference type="Proteomes" id="UP001564657">
    <property type="component" value="Unassembled WGS sequence"/>
</dbReference>
<dbReference type="InterPro" id="IPR035906">
    <property type="entry name" value="MetI-like_sf"/>
</dbReference>
<name>A0ABV4BN78_9CLOT</name>
<evidence type="ECO:0000313" key="9">
    <source>
        <dbReference type="EMBL" id="MEY8000224.1"/>
    </source>
</evidence>
<feature type="transmembrane region" description="Helical" evidence="7">
    <location>
        <begin position="237"/>
        <end position="258"/>
    </location>
</feature>
<keyword evidence="10" id="KW-1185">Reference proteome</keyword>
<keyword evidence="6 7" id="KW-0472">Membrane</keyword>
<dbReference type="EMBL" id="JBGEWD010000006">
    <property type="protein sequence ID" value="MEY8000224.1"/>
    <property type="molecule type" value="Genomic_DNA"/>
</dbReference>
<evidence type="ECO:0000256" key="6">
    <source>
        <dbReference type="ARBA" id="ARBA00023136"/>
    </source>
</evidence>
<gene>
    <name evidence="9" type="ORF">AB8U03_08440</name>
</gene>
<protein>
    <submittedName>
        <fullName evidence="9">ABC transporter permease</fullName>
    </submittedName>
</protein>
<feature type="transmembrane region" description="Helical" evidence="7">
    <location>
        <begin position="20"/>
        <end position="38"/>
    </location>
</feature>
<dbReference type="PROSITE" id="PS50928">
    <property type="entry name" value="ABC_TM1"/>
    <property type="match status" value="1"/>
</dbReference>
<dbReference type="RefSeq" id="WP_369704108.1">
    <property type="nucleotide sequence ID" value="NZ_JBGEWD010000006.1"/>
</dbReference>
<organism evidence="9 10">
    <name type="scientific">Clostridium moutaii</name>
    <dbReference type="NCBI Taxonomy" id="3240932"/>
    <lineage>
        <taxon>Bacteria</taxon>
        <taxon>Bacillati</taxon>
        <taxon>Bacillota</taxon>
        <taxon>Clostridia</taxon>
        <taxon>Eubacteriales</taxon>
        <taxon>Clostridiaceae</taxon>
        <taxon>Clostridium</taxon>
    </lineage>
</organism>
<keyword evidence="5 7" id="KW-1133">Transmembrane helix</keyword>
<accession>A0ABV4BN78</accession>
<proteinExistence type="inferred from homology"/>
<feature type="transmembrane region" description="Helical" evidence="7">
    <location>
        <begin position="79"/>
        <end position="103"/>
    </location>
</feature>
<evidence type="ECO:0000259" key="8">
    <source>
        <dbReference type="PROSITE" id="PS50928"/>
    </source>
</evidence>
<dbReference type="Pfam" id="PF00528">
    <property type="entry name" value="BPD_transp_1"/>
    <property type="match status" value="1"/>
</dbReference>
<evidence type="ECO:0000256" key="7">
    <source>
        <dbReference type="RuleBase" id="RU363032"/>
    </source>
</evidence>
<feature type="transmembrane region" description="Helical" evidence="7">
    <location>
        <begin position="204"/>
        <end position="225"/>
    </location>
</feature>
<keyword evidence="3" id="KW-1003">Cell membrane</keyword>
<comment type="subcellular location">
    <subcellularLocation>
        <location evidence="1 7">Cell membrane</location>
        <topology evidence="1 7">Multi-pass membrane protein</topology>
    </subcellularLocation>
</comment>
<dbReference type="InterPro" id="IPR000515">
    <property type="entry name" value="MetI-like"/>
</dbReference>